<evidence type="ECO:0000256" key="2">
    <source>
        <dbReference type="ARBA" id="ARBA00023277"/>
    </source>
</evidence>
<dbReference type="InterPro" id="IPR001347">
    <property type="entry name" value="SIS_dom"/>
</dbReference>
<keyword evidence="2" id="KW-0119">Carbohydrate metabolism</keyword>
<dbReference type="Pfam" id="PF20741">
    <property type="entry name" value="GKRP-like_C"/>
    <property type="match status" value="1"/>
</dbReference>
<dbReference type="Gene3D" id="3.40.50.10490">
    <property type="entry name" value="Glucose-6-phosphate isomerase like protein, domain 1"/>
    <property type="match status" value="1"/>
</dbReference>
<dbReference type="Pfam" id="PF22645">
    <property type="entry name" value="GKRP_SIS_N"/>
    <property type="match status" value="1"/>
</dbReference>
<dbReference type="Gene3D" id="1.10.8.1080">
    <property type="match status" value="1"/>
</dbReference>
<evidence type="ECO:0000313" key="3">
    <source>
        <dbReference type="EMBL" id="MBB2155389.1"/>
    </source>
</evidence>
<reference evidence="3 4" key="1">
    <citation type="submission" date="2020-04" db="EMBL/GenBank/DDBJ databases">
        <title>Description of novel Gluconacetobacter.</title>
        <authorList>
            <person name="Sombolestani A."/>
        </authorList>
    </citation>
    <scope>NUCLEOTIDE SEQUENCE [LARGE SCALE GENOMIC DNA]</scope>
    <source>
        <strain evidence="3 4">LMG 7603</strain>
    </source>
</reference>
<comment type="caution">
    <text evidence="3">The sequence shown here is derived from an EMBL/GenBank/DDBJ whole genome shotgun (WGS) entry which is preliminary data.</text>
</comment>
<dbReference type="SUPFAM" id="SSF53697">
    <property type="entry name" value="SIS domain"/>
    <property type="match status" value="1"/>
</dbReference>
<dbReference type="OMA" id="CPPTFCT"/>
<dbReference type="CDD" id="cd05007">
    <property type="entry name" value="SIS_Etherase"/>
    <property type="match status" value="1"/>
</dbReference>
<dbReference type="InterPro" id="IPR005488">
    <property type="entry name" value="Etherase_MurQ"/>
</dbReference>
<dbReference type="GO" id="GO:0016835">
    <property type="term" value="F:carbon-oxygen lyase activity"/>
    <property type="evidence" value="ECO:0007669"/>
    <property type="project" value="InterPro"/>
</dbReference>
<dbReference type="Proteomes" id="UP000550787">
    <property type="component" value="Unassembled WGS sequence"/>
</dbReference>
<dbReference type="PROSITE" id="PS51464">
    <property type="entry name" value="SIS"/>
    <property type="match status" value="1"/>
</dbReference>
<accession>A0A7W4I3X9</accession>
<dbReference type="GO" id="GO:0046348">
    <property type="term" value="P:amino sugar catabolic process"/>
    <property type="evidence" value="ECO:0007669"/>
    <property type="project" value="InterPro"/>
</dbReference>
<protein>
    <submittedName>
        <fullName evidence="3">N-acetylmuramic acid 6-phosphate etherase</fullName>
    </submittedName>
</protein>
<dbReference type="NCBIfam" id="NF003915">
    <property type="entry name" value="PRK05441.1"/>
    <property type="match status" value="1"/>
</dbReference>
<keyword evidence="1" id="KW-0456">Lyase</keyword>
<dbReference type="NCBIfam" id="NF009222">
    <property type="entry name" value="PRK12570.1"/>
    <property type="match status" value="1"/>
</dbReference>
<organism evidence="3 4">
    <name type="scientific">Gluconacetobacter diazotrophicus</name>
    <name type="common">Acetobacter diazotrophicus</name>
    <dbReference type="NCBI Taxonomy" id="33996"/>
    <lineage>
        <taxon>Bacteria</taxon>
        <taxon>Pseudomonadati</taxon>
        <taxon>Pseudomonadota</taxon>
        <taxon>Alphaproteobacteria</taxon>
        <taxon>Acetobacterales</taxon>
        <taxon>Acetobacteraceae</taxon>
        <taxon>Gluconacetobacter</taxon>
    </lineage>
</organism>
<dbReference type="PANTHER" id="PTHR10088:SF4">
    <property type="entry name" value="GLUCOKINASE REGULATORY PROTEIN"/>
    <property type="match status" value="1"/>
</dbReference>
<sequence>MPPAPPPFVPGTEAFNPATEALDTWPVPVQVATLWEGQMNAVAAIRPALAAIAAAVEAALPRLRAGGRLAYAGAGSSGRLAAQDGAELEPTFDWPAARTILLVAGGPRALTEAVENAEDDTDAARRDVDAARLGPDDVLIALAASGRTPYTLACVDAARAAGALAIGIANSAEAPLLARSTCPVLVETGAEAIAGSTRMKAGTAQKIVLNLLSTAMMIGLGRVHAGRMVDMRARNEKLRHRAVRMVQDVTGCTAPEAADALARTDGRVKPAILVALGLTPDEAAGALARHDGRLRGALGSVTEKFRPVLASARKDS</sequence>
<dbReference type="GO" id="GO:0097367">
    <property type="term" value="F:carbohydrate derivative binding"/>
    <property type="evidence" value="ECO:0007669"/>
    <property type="project" value="InterPro"/>
</dbReference>
<dbReference type="EMBL" id="JABEQG010000004">
    <property type="protein sequence ID" value="MBB2155389.1"/>
    <property type="molecule type" value="Genomic_DNA"/>
</dbReference>
<dbReference type="PROSITE" id="PS01272">
    <property type="entry name" value="GCKR"/>
    <property type="match status" value="1"/>
</dbReference>
<proteinExistence type="predicted"/>
<dbReference type="RefSeq" id="WP_012227642.1">
    <property type="nucleotide sequence ID" value="NZ_JABEQG010000004.1"/>
</dbReference>
<name>A0A7W4I3X9_GLUDI</name>
<dbReference type="AlphaFoldDB" id="A0A7W4I3X9"/>
<gene>
    <name evidence="3" type="ORF">HLH33_03540</name>
</gene>
<dbReference type="GO" id="GO:0009254">
    <property type="term" value="P:peptidoglycan turnover"/>
    <property type="evidence" value="ECO:0007669"/>
    <property type="project" value="TreeGrafter"/>
</dbReference>
<dbReference type="GO" id="GO:0016803">
    <property type="term" value="F:ether hydrolase activity"/>
    <property type="evidence" value="ECO:0007669"/>
    <property type="project" value="TreeGrafter"/>
</dbReference>
<evidence type="ECO:0000313" key="4">
    <source>
        <dbReference type="Proteomes" id="UP000550787"/>
    </source>
</evidence>
<dbReference type="InterPro" id="IPR005486">
    <property type="entry name" value="Glucokinase_regulatory_CS"/>
</dbReference>
<dbReference type="InterPro" id="IPR046348">
    <property type="entry name" value="SIS_dom_sf"/>
</dbReference>
<dbReference type="InterPro" id="IPR040190">
    <property type="entry name" value="MURQ/GCKR"/>
</dbReference>
<evidence type="ECO:0000256" key="1">
    <source>
        <dbReference type="ARBA" id="ARBA00023239"/>
    </source>
</evidence>
<dbReference type="PANTHER" id="PTHR10088">
    <property type="entry name" value="GLUCOKINASE REGULATORY PROTEIN"/>
    <property type="match status" value="1"/>
</dbReference>